<dbReference type="Proteomes" id="UP000537130">
    <property type="component" value="Unassembled WGS sequence"/>
</dbReference>
<dbReference type="SUPFAM" id="SSF55424">
    <property type="entry name" value="FAD/NAD-linked reductases, dimerisation (C-terminal) domain"/>
    <property type="match status" value="1"/>
</dbReference>
<dbReference type="GO" id="GO:0008860">
    <property type="term" value="F:ferredoxin-NAD+ reductase activity"/>
    <property type="evidence" value="ECO:0007669"/>
    <property type="project" value="UniProtKB-EC"/>
</dbReference>
<gene>
    <name evidence="7" type="ORF">FHR99_001433</name>
</gene>
<sequence length="406" mass="43633">MSETTVIIGAGQAGGDLASALRQLKYEGRIVLIGEEPALPYRRPPLSKAYLSGEMTEQQLYIKPAATYEKQNVEVKTGVRVESIDRSAKTVTLGNGETIGYTKLAFCTGGHARRLPLPGAEKPNVHYVRTIEDIEKLKAQFQPGKRLLIIGGGYIGLEAAAVGIKKELKVTLVEALPRLLARVTGPELSEYYYGVHTAKGVDIKLGAGVEALEGGDTVETVVLADGTRLEADVIIVGIGLIPNTELAEAAGLEVDNGILVDLQCRSTTDPDIFAAGDCANHDHGFLQRRIRLESVPNASEGARVIAATICGKDAEHNGAPWFWSDQYDLKLQMVGINQGYEEVVIRGSMEEHNFSAFYLANGVVIAADTVSRPKDFMMAKKLVAGRVKSDAATLSDESVELKSLLG</sequence>
<dbReference type="InterPro" id="IPR028202">
    <property type="entry name" value="Reductase_C"/>
</dbReference>
<dbReference type="InterPro" id="IPR016156">
    <property type="entry name" value="FAD/NAD-linked_Rdtase_dimer_sf"/>
</dbReference>
<evidence type="ECO:0000259" key="5">
    <source>
        <dbReference type="Pfam" id="PF07992"/>
    </source>
</evidence>
<evidence type="ECO:0000256" key="4">
    <source>
        <dbReference type="ARBA" id="ARBA00023002"/>
    </source>
</evidence>
<dbReference type="GO" id="GO:0051213">
    <property type="term" value="F:dioxygenase activity"/>
    <property type="evidence" value="ECO:0007669"/>
    <property type="project" value="UniProtKB-KW"/>
</dbReference>
<dbReference type="PRINTS" id="PR00368">
    <property type="entry name" value="FADPNR"/>
</dbReference>
<proteinExistence type="predicted"/>
<dbReference type="PANTHER" id="PTHR43557:SF2">
    <property type="entry name" value="RIESKE DOMAIN-CONTAINING PROTEIN-RELATED"/>
    <property type="match status" value="1"/>
</dbReference>
<accession>A0A7W4W4B6</accession>
<dbReference type="InterPro" id="IPR050446">
    <property type="entry name" value="FAD-oxidoreductase/Apoptosis"/>
</dbReference>
<dbReference type="Pfam" id="PF14759">
    <property type="entry name" value="Reductase_C"/>
    <property type="match status" value="1"/>
</dbReference>
<dbReference type="PRINTS" id="PR00411">
    <property type="entry name" value="PNDRDTASEI"/>
</dbReference>
<dbReference type="SUPFAM" id="SSF51905">
    <property type="entry name" value="FAD/NAD(P)-binding domain"/>
    <property type="match status" value="2"/>
</dbReference>
<dbReference type="EC" id="1.18.1.3" evidence="7"/>
<feature type="domain" description="Reductase C-terminal" evidence="6">
    <location>
        <begin position="321"/>
        <end position="405"/>
    </location>
</feature>
<comment type="cofactor">
    <cofactor evidence="1">
        <name>FAD</name>
        <dbReference type="ChEBI" id="CHEBI:57692"/>
    </cofactor>
</comment>
<dbReference type="InterPro" id="IPR023753">
    <property type="entry name" value="FAD/NAD-binding_dom"/>
</dbReference>
<keyword evidence="3" id="KW-0274">FAD</keyword>
<dbReference type="Pfam" id="PF07992">
    <property type="entry name" value="Pyr_redox_2"/>
    <property type="match status" value="1"/>
</dbReference>
<dbReference type="GO" id="GO:0005737">
    <property type="term" value="C:cytoplasm"/>
    <property type="evidence" value="ECO:0007669"/>
    <property type="project" value="TreeGrafter"/>
</dbReference>
<dbReference type="RefSeq" id="WP_221200393.1">
    <property type="nucleotide sequence ID" value="NZ_JACHWY010000001.1"/>
</dbReference>
<feature type="domain" description="FAD/NAD(P)-binding" evidence="5">
    <location>
        <begin position="5"/>
        <end position="300"/>
    </location>
</feature>
<keyword evidence="7" id="KW-0223">Dioxygenase</keyword>
<dbReference type="PANTHER" id="PTHR43557">
    <property type="entry name" value="APOPTOSIS-INDUCING FACTOR 1"/>
    <property type="match status" value="1"/>
</dbReference>
<reference evidence="7 8" key="1">
    <citation type="submission" date="2020-08" db="EMBL/GenBank/DDBJ databases">
        <title>Genomic Encyclopedia of Type Strains, Phase III (KMG-III): the genomes of soil and plant-associated and newly described type strains.</title>
        <authorList>
            <person name="Whitman W."/>
        </authorList>
    </citation>
    <scope>NUCLEOTIDE SEQUENCE [LARGE SCALE GENOMIC DNA]</scope>
    <source>
        <strain evidence="7 8">CECT 8654</strain>
    </source>
</reference>
<evidence type="ECO:0000256" key="1">
    <source>
        <dbReference type="ARBA" id="ARBA00001974"/>
    </source>
</evidence>
<dbReference type="EMBL" id="JACHWY010000001">
    <property type="protein sequence ID" value="MBB3047197.1"/>
    <property type="molecule type" value="Genomic_DNA"/>
</dbReference>
<dbReference type="Gene3D" id="3.50.50.60">
    <property type="entry name" value="FAD/NAD(P)-binding domain"/>
    <property type="match status" value="2"/>
</dbReference>
<keyword evidence="8" id="KW-1185">Reference proteome</keyword>
<keyword evidence="2" id="KW-0285">Flavoprotein</keyword>
<dbReference type="GO" id="GO:0016651">
    <property type="term" value="F:oxidoreductase activity, acting on NAD(P)H"/>
    <property type="evidence" value="ECO:0007669"/>
    <property type="project" value="TreeGrafter"/>
</dbReference>
<name>A0A7W4W4B6_9GAMM</name>
<evidence type="ECO:0000256" key="3">
    <source>
        <dbReference type="ARBA" id="ARBA00022827"/>
    </source>
</evidence>
<dbReference type="Gene3D" id="3.30.390.30">
    <property type="match status" value="1"/>
</dbReference>
<dbReference type="InterPro" id="IPR036188">
    <property type="entry name" value="FAD/NAD-bd_sf"/>
</dbReference>
<comment type="caution">
    <text evidence="7">The sequence shown here is derived from an EMBL/GenBank/DDBJ whole genome shotgun (WGS) entry which is preliminary data.</text>
</comment>
<evidence type="ECO:0000259" key="6">
    <source>
        <dbReference type="Pfam" id="PF14759"/>
    </source>
</evidence>
<evidence type="ECO:0000313" key="7">
    <source>
        <dbReference type="EMBL" id="MBB3047197.1"/>
    </source>
</evidence>
<evidence type="ECO:0000256" key="2">
    <source>
        <dbReference type="ARBA" id="ARBA00022630"/>
    </source>
</evidence>
<organism evidence="7 8">
    <name type="scientific">Litorivivens lipolytica</name>
    <dbReference type="NCBI Taxonomy" id="1524264"/>
    <lineage>
        <taxon>Bacteria</taxon>
        <taxon>Pseudomonadati</taxon>
        <taxon>Pseudomonadota</taxon>
        <taxon>Gammaproteobacteria</taxon>
        <taxon>Litorivivens</taxon>
    </lineage>
</organism>
<protein>
    <submittedName>
        <fullName evidence="7">3-phenylpropionate/trans-cinnamate dioxygenase ferredoxin reductase subunit</fullName>
        <ecNumber evidence="7">1.18.1.3</ecNumber>
    </submittedName>
</protein>
<dbReference type="AlphaFoldDB" id="A0A7W4W4B6"/>
<keyword evidence="4 7" id="KW-0560">Oxidoreductase</keyword>
<evidence type="ECO:0000313" key="8">
    <source>
        <dbReference type="Proteomes" id="UP000537130"/>
    </source>
</evidence>